<feature type="signal peptide" evidence="6">
    <location>
        <begin position="1"/>
        <end position="17"/>
    </location>
</feature>
<evidence type="ECO:0000256" key="4">
    <source>
        <dbReference type="ARBA" id="ARBA00022737"/>
    </source>
</evidence>
<proteinExistence type="predicted"/>
<dbReference type="Proteomes" id="UP001237642">
    <property type="component" value="Unassembled WGS sequence"/>
</dbReference>
<keyword evidence="3" id="KW-0963">Cytoplasm</keyword>
<comment type="subcellular location">
    <subcellularLocation>
        <location evidence="1">Cytoplasm</location>
    </subcellularLocation>
</comment>
<evidence type="ECO:0000313" key="7">
    <source>
        <dbReference type="EMBL" id="KAK1358511.1"/>
    </source>
</evidence>
<dbReference type="Gene3D" id="1.25.10.10">
    <property type="entry name" value="Leucine-rich Repeat Variant"/>
    <property type="match status" value="1"/>
</dbReference>
<organism evidence="7 8">
    <name type="scientific">Heracleum sosnowskyi</name>
    <dbReference type="NCBI Taxonomy" id="360622"/>
    <lineage>
        <taxon>Eukaryota</taxon>
        <taxon>Viridiplantae</taxon>
        <taxon>Streptophyta</taxon>
        <taxon>Embryophyta</taxon>
        <taxon>Tracheophyta</taxon>
        <taxon>Spermatophyta</taxon>
        <taxon>Magnoliopsida</taxon>
        <taxon>eudicotyledons</taxon>
        <taxon>Gunneridae</taxon>
        <taxon>Pentapetalae</taxon>
        <taxon>asterids</taxon>
        <taxon>campanulids</taxon>
        <taxon>Apiales</taxon>
        <taxon>Apiaceae</taxon>
        <taxon>Apioideae</taxon>
        <taxon>apioid superclade</taxon>
        <taxon>Tordylieae</taxon>
        <taxon>Tordyliinae</taxon>
        <taxon>Heracleum</taxon>
    </lineage>
</organism>
<protein>
    <submittedName>
        <fullName evidence="7">Uncharacterized protein</fullName>
    </submittedName>
</protein>
<dbReference type="PANTHER" id="PTHR10527">
    <property type="entry name" value="IMPORTIN BETA"/>
    <property type="match status" value="1"/>
</dbReference>
<reference evidence="7" key="1">
    <citation type="submission" date="2023-02" db="EMBL/GenBank/DDBJ databases">
        <title>Genome of toxic invasive species Heracleum sosnowskyi carries increased number of genes despite the absence of recent whole-genome duplications.</title>
        <authorList>
            <person name="Schelkunov M."/>
            <person name="Shtratnikova V."/>
            <person name="Makarenko M."/>
            <person name="Klepikova A."/>
            <person name="Omelchenko D."/>
            <person name="Novikova G."/>
            <person name="Obukhova E."/>
            <person name="Bogdanov V."/>
            <person name="Penin A."/>
            <person name="Logacheva M."/>
        </authorList>
    </citation>
    <scope>NUCLEOTIDE SEQUENCE</scope>
    <source>
        <strain evidence="7">Hsosn_3</strain>
        <tissue evidence="7">Leaf</tissue>
    </source>
</reference>
<dbReference type="GO" id="GO:0006606">
    <property type="term" value="P:protein import into nucleus"/>
    <property type="evidence" value="ECO:0007669"/>
    <property type="project" value="InterPro"/>
</dbReference>
<keyword evidence="5" id="KW-0653">Protein transport</keyword>
<reference evidence="7" key="2">
    <citation type="submission" date="2023-05" db="EMBL/GenBank/DDBJ databases">
        <authorList>
            <person name="Schelkunov M.I."/>
        </authorList>
    </citation>
    <scope>NUCLEOTIDE SEQUENCE</scope>
    <source>
        <strain evidence="7">Hsosn_3</strain>
        <tissue evidence="7">Leaf</tissue>
    </source>
</reference>
<keyword evidence="6" id="KW-0732">Signal</keyword>
<feature type="chain" id="PRO_5042014440" evidence="6">
    <location>
        <begin position="18"/>
        <end position="147"/>
    </location>
</feature>
<dbReference type="InterPro" id="IPR040122">
    <property type="entry name" value="Importin_beta"/>
</dbReference>
<evidence type="ECO:0000256" key="1">
    <source>
        <dbReference type="ARBA" id="ARBA00004496"/>
    </source>
</evidence>
<dbReference type="GO" id="GO:0005737">
    <property type="term" value="C:cytoplasm"/>
    <property type="evidence" value="ECO:0007669"/>
    <property type="project" value="UniProtKB-SubCell"/>
</dbReference>
<dbReference type="AlphaFoldDB" id="A0AAD8H2V5"/>
<dbReference type="InterPro" id="IPR011989">
    <property type="entry name" value="ARM-like"/>
</dbReference>
<keyword evidence="8" id="KW-1185">Reference proteome</keyword>
<keyword evidence="2" id="KW-0813">Transport</keyword>
<evidence type="ECO:0000256" key="2">
    <source>
        <dbReference type="ARBA" id="ARBA00022448"/>
    </source>
</evidence>
<accession>A0AAD8H2V5</accession>
<evidence type="ECO:0000313" key="8">
    <source>
        <dbReference type="Proteomes" id="UP001237642"/>
    </source>
</evidence>
<evidence type="ECO:0000256" key="3">
    <source>
        <dbReference type="ARBA" id="ARBA00022490"/>
    </source>
</evidence>
<keyword evidence="4" id="KW-0677">Repeat</keyword>
<dbReference type="EMBL" id="JAUIZM010000011">
    <property type="protein sequence ID" value="KAK1358511.1"/>
    <property type="molecule type" value="Genomic_DNA"/>
</dbReference>
<dbReference type="InterPro" id="IPR016024">
    <property type="entry name" value="ARM-type_fold"/>
</dbReference>
<comment type="caution">
    <text evidence="7">The sequence shown here is derived from an EMBL/GenBank/DDBJ whole genome shotgun (WGS) entry which is preliminary data.</text>
</comment>
<name>A0AAD8H2V5_9APIA</name>
<evidence type="ECO:0000256" key="5">
    <source>
        <dbReference type="ARBA" id="ARBA00022927"/>
    </source>
</evidence>
<gene>
    <name evidence="7" type="ORF">POM88_051767</name>
</gene>
<evidence type="ECO:0000256" key="6">
    <source>
        <dbReference type="SAM" id="SignalP"/>
    </source>
</evidence>
<sequence>MAGGTCLCLVAMTVGDAIVPLVMPFVQTSILENDNDWRACEASIYALGLILEDPTIEKLSPWLSILLDNLVDVMFTSNSHVIDRTAWTLSHVFELHSPVAGHSVITQENLPRVIVALLDDLSDSSHIAEKKLGGVEKTNSVILKTAN</sequence>
<dbReference type="SUPFAM" id="SSF48371">
    <property type="entry name" value="ARM repeat"/>
    <property type="match status" value="1"/>
</dbReference>